<evidence type="ECO:0000256" key="3">
    <source>
        <dbReference type="ARBA" id="ARBA00022763"/>
    </source>
</evidence>
<evidence type="ECO:0000256" key="7">
    <source>
        <dbReference type="HAMAP-Rule" id="MF_00201"/>
    </source>
</evidence>
<dbReference type="NCBIfam" id="TIGR00613">
    <property type="entry name" value="reco"/>
    <property type="match status" value="1"/>
</dbReference>
<keyword evidence="5 7" id="KW-0234">DNA repair</keyword>
<reference evidence="9 10" key="1">
    <citation type="submission" date="2018-06" db="EMBL/GenBank/DDBJ databases">
        <title>Lujinxingia sediminis gen. nov. sp. nov., a new facultative anaerobic member of the class Deltaproteobacteria, and proposal of Lujinxingaceae fam. nov.</title>
        <authorList>
            <person name="Guo L.-Y."/>
            <person name="Li C.-M."/>
            <person name="Wang S."/>
            <person name="Du Z.-J."/>
        </authorList>
    </citation>
    <scope>NUCLEOTIDE SEQUENCE [LARGE SCALE GENOMIC DNA]</scope>
    <source>
        <strain evidence="9 10">FA350</strain>
    </source>
</reference>
<comment type="function">
    <text evidence="7">Involved in DNA repair and RecF pathway recombination.</text>
</comment>
<dbReference type="Proteomes" id="UP000249799">
    <property type="component" value="Chromosome"/>
</dbReference>
<keyword evidence="4 7" id="KW-0233">DNA recombination</keyword>
<dbReference type="PANTHER" id="PTHR33991:SF1">
    <property type="entry name" value="DNA REPAIR PROTEIN RECO"/>
    <property type="match status" value="1"/>
</dbReference>
<dbReference type="GO" id="GO:0006310">
    <property type="term" value="P:DNA recombination"/>
    <property type="evidence" value="ECO:0007669"/>
    <property type="project" value="UniProtKB-UniRule"/>
</dbReference>
<dbReference type="Gene3D" id="1.20.1440.120">
    <property type="entry name" value="Recombination protein O, C-terminal domain"/>
    <property type="match status" value="1"/>
</dbReference>
<dbReference type="GO" id="GO:0043590">
    <property type="term" value="C:bacterial nucleoid"/>
    <property type="evidence" value="ECO:0007669"/>
    <property type="project" value="TreeGrafter"/>
</dbReference>
<dbReference type="AlphaFoldDB" id="A0A2Z4FMI0"/>
<dbReference type="InterPro" id="IPR012340">
    <property type="entry name" value="NA-bd_OB-fold"/>
</dbReference>
<evidence type="ECO:0000256" key="5">
    <source>
        <dbReference type="ARBA" id="ARBA00023204"/>
    </source>
</evidence>
<dbReference type="SUPFAM" id="SSF57863">
    <property type="entry name" value="ArfGap/RecO-like zinc finger"/>
    <property type="match status" value="1"/>
</dbReference>
<dbReference type="InterPro" id="IPR003717">
    <property type="entry name" value="RecO"/>
</dbReference>
<dbReference type="OrthoDB" id="9780797at2"/>
<accession>A0A2Z4FMI0</accession>
<dbReference type="KEGG" id="bsed:DN745_12980"/>
<dbReference type="SUPFAM" id="SSF50249">
    <property type="entry name" value="Nucleic acid-binding proteins"/>
    <property type="match status" value="1"/>
</dbReference>
<gene>
    <name evidence="7 9" type="primary">recO</name>
    <name evidence="9" type="ORF">DN745_12980</name>
</gene>
<dbReference type="Gene3D" id="2.40.50.140">
    <property type="entry name" value="Nucleic acid-binding proteins"/>
    <property type="match status" value="1"/>
</dbReference>
<dbReference type="RefSeq" id="WP_111335449.1">
    <property type="nucleotide sequence ID" value="NZ_CP030032.1"/>
</dbReference>
<protein>
    <recommendedName>
        <fullName evidence="2 7">DNA repair protein RecO</fullName>
    </recommendedName>
    <alternativeName>
        <fullName evidence="6 7">Recombination protein O</fullName>
    </alternativeName>
</protein>
<name>A0A2Z4FMI0_9DELT</name>
<evidence type="ECO:0000256" key="2">
    <source>
        <dbReference type="ARBA" id="ARBA00021310"/>
    </source>
</evidence>
<evidence type="ECO:0000256" key="6">
    <source>
        <dbReference type="ARBA" id="ARBA00033409"/>
    </source>
</evidence>
<dbReference type="Pfam" id="PF11967">
    <property type="entry name" value="RecO_N"/>
    <property type="match status" value="1"/>
</dbReference>
<dbReference type="InterPro" id="IPR037278">
    <property type="entry name" value="ARFGAP/RecO"/>
</dbReference>
<evidence type="ECO:0000313" key="10">
    <source>
        <dbReference type="Proteomes" id="UP000249799"/>
    </source>
</evidence>
<dbReference type="InterPro" id="IPR022572">
    <property type="entry name" value="DNA_rep/recomb_RecO_N"/>
</dbReference>
<keyword evidence="3 7" id="KW-0227">DNA damage</keyword>
<evidence type="ECO:0000256" key="4">
    <source>
        <dbReference type="ARBA" id="ARBA00023172"/>
    </source>
</evidence>
<feature type="domain" description="DNA replication/recombination mediator RecO N-terminal" evidence="8">
    <location>
        <begin position="6"/>
        <end position="79"/>
    </location>
</feature>
<dbReference type="HAMAP" id="MF_00201">
    <property type="entry name" value="RecO"/>
    <property type="match status" value="1"/>
</dbReference>
<evidence type="ECO:0000259" key="8">
    <source>
        <dbReference type="Pfam" id="PF11967"/>
    </source>
</evidence>
<proteinExistence type="inferred from homology"/>
<evidence type="ECO:0000313" key="9">
    <source>
        <dbReference type="EMBL" id="AWV90197.1"/>
    </source>
</evidence>
<keyword evidence="10" id="KW-1185">Reference proteome</keyword>
<organism evidence="9 10">
    <name type="scientific">Bradymonas sediminis</name>
    <dbReference type="NCBI Taxonomy" id="1548548"/>
    <lineage>
        <taxon>Bacteria</taxon>
        <taxon>Deltaproteobacteria</taxon>
        <taxon>Bradymonadales</taxon>
        <taxon>Bradymonadaceae</taxon>
        <taxon>Bradymonas</taxon>
    </lineage>
</organism>
<dbReference type="InterPro" id="IPR042242">
    <property type="entry name" value="RecO_C"/>
</dbReference>
<dbReference type="EMBL" id="CP030032">
    <property type="protein sequence ID" value="AWV90197.1"/>
    <property type="molecule type" value="Genomic_DNA"/>
</dbReference>
<sequence length="269" mass="29890">MSKPQQVTAFILRRVDYGDQDQIITVFGRETGKFSARARNARASKKRFGGGLQPMRRLNLSYTHAANRSMASLSEIEILLDYQGLEGSFDKIAIASYATELVREFVQEGQSEPETFDLLDVFYAELAASDLSSAGQPAPPEQFPDFVYFLQLMLFQFELRLLAIHGALPSFDGCFRCGVDAAQMDRLRCMRSGEGLICGACRRPGESTGLLSHQTFALLCYLQNPADGSAAGFGDPKVHQQLRRVLDAALEQMLTRPLKSRAMLDTLFL</sequence>
<evidence type="ECO:0000256" key="1">
    <source>
        <dbReference type="ARBA" id="ARBA00007452"/>
    </source>
</evidence>
<dbReference type="Pfam" id="PF02565">
    <property type="entry name" value="RecO_C"/>
    <property type="match status" value="2"/>
</dbReference>
<comment type="similarity">
    <text evidence="1 7">Belongs to the RecO family.</text>
</comment>
<dbReference type="PANTHER" id="PTHR33991">
    <property type="entry name" value="DNA REPAIR PROTEIN RECO"/>
    <property type="match status" value="1"/>
</dbReference>
<dbReference type="GO" id="GO:0006302">
    <property type="term" value="P:double-strand break repair"/>
    <property type="evidence" value="ECO:0007669"/>
    <property type="project" value="TreeGrafter"/>
</dbReference>